<sequence>MLMLISPAKALDESPMAQNLPVTQASLLPQAQDLIQQLQPLTPADIGQLMHLSDALSELNFERFQSWQLPMGEAAKPALFLFKGDVYQGIEVETLPAEGLSYLQNHLAILSGLYGALKPLDLMLPYRLEMGTAFQNSKGKNLYQFWGSQVTDWVNQALAQSGSSVLVNLASSEYFKVVQPKAIQGQIITPIFKDWKNGQYKIISFYAKKARGLMARYAADQQIENVEDLKGFNYDGYAFDANLSSEKDWVFTRRLEG</sequence>
<evidence type="ECO:0000256" key="1">
    <source>
        <dbReference type="HAMAP-Rule" id="MF_00652"/>
    </source>
</evidence>
<dbReference type="PANTHER" id="PTHR30283">
    <property type="entry name" value="PEROXIDE STRESS RESPONSE PROTEIN YAAA"/>
    <property type="match status" value="1"/>
</dbReference>
<dbReference type="KEGG" id="tzo:THMIRHAT_07610"/>
<dbReference type="RefSeq" id="WP_173290859.1">
    <property type="nucleotide sequence ID" value="NZ_AP021888.1"/>
</dbReference>
<dbReference type="AlphaFoldDB" id="A0A6F8PLQ4"/>
<protein>
    <recommendedName>
        <fullName evidence="1">UPF0246 protein THMIRHAT_07610</fullName>
    </recommendedName>
</protein>
<dbReference type="InterPro" id="IPR005583">
    <property type="entry name" value="YaaA"/>
</dbReference>
<dbReference type="GO" id="GO:0033194">
    <property type="term" value="P:response to hydroperoxide"/>
    <property type="evidence" value="ECO:0007669"/>
    <property type="project" value="TreeGrafter"/>
</dbReference>
<dbReference type="PANTHER" id="PTHR30283:SF4">
    <property type="entry name" value="PEROXIDE STRESS RESISTANCE PROTEIN YAAA"/>
    <property type="match status" value="1"/>
</dbReference>
<dbReference type="HAMAP" id="MF_00652">
    <property type="entry name" value="UPF0246"/>
    <property type="match status" value="1"/>
</dbReference>
<keyword evidence="3" id="KW-1185">Reference proteome</keyword>
<evidence type="ECO:0000313" key="3">
    <source>
        <dbReference type="Proteomes" id="UP000501466"/>
    </source>
</evidence>
<dbReference type="Pfam" id="PF03883">
    <property type="entry name" value="H2O2_YaaD"/>
    <property type="match status" value="1"/>
</dbReference>
<gene>
    <name evidence="2" type="ORF">THMIRHAT_07610</name>
</gene>
<reference evidence="3" key="1">
    <citation type="submission" date="2019-11" db="EMBL/GenBank/DDBJ databases">
        <title>Isolation and characterization of two novel species in the genus Thiomicrorhabdus.</title>
        <authorList>
            <person name="Mochizuki J."/>
            <person name="Kojima H."/>
            <person name="Fukui M."/>
        </authorList>
    </citation>
    <scope>NUCLEOTIDE SEQUENCE [LARGE SCALE GENOMIC DNA]</scope>
    <source>
        <strain evidence="3">AkT22</strain>
    </source>
</reference>
<name>A0A6F8PLQ4_9GAMM</name>
<dbReference type="Proteomes" id="UP000501466">
    <property type="component" value="Chromosome"/>
</dbReference>
<accession>A0A6F8PLQ4</accession>
<dbReference type="GO" id="GO:0005829">
    <property type="term" value="C:cytosol"/>
    <property type="evidence" value="ECO:0007669"/>
    <property type="project" value="TreeGrafter"/>
</dbReference>
<dbReference type="NCBIfam" id="NF002542">
    <property type="entry name" value="PRK02101.1-3"/>
    <property type="match status" value="1"/>
</dbReference>
<organism evidence="2 3">
    <name type="scientific">Thiosulfativibrio zosterae</name>
    <dbReference type="NCBI Taxonomy" id="2675053"/>
    <lineage>
        <taxon>Bacteria</taxon>
        <taxon>Pseudomonadati</taxon>
        <taxon>Pseudomonadota</taxon>
        <taxon>Gammaproteobacteria</taxon>
        <taxon>Thiotrichales</taxon>
        <taxon>Piscirickettsiaceae</taxon>
        <taxon>Thiosulfativibrio</taxon>
    </lineage>
</organism>
<evidence type="ECO:0000313" key="2">
    <source>
        <dbReference type="EMBL" id="BBP43015.1"/>
    </source>
</evidence>
<dbReference type="EMBL" id="AP021888">
    <property type="protein sequence ID" value="BBP43015.1"/>
    <property type="molecule type" value="Genomic_DNA"/>
</dbReference>
<comment type="similarity">
    <text evidence="1">Belongs to the UPF0246 family.</text>
</comment>
<proteinExistence type="inferred from homology"/>